<dbReference type="InterPro" id="IPR050135">
    <property type="entry name" value="dGTPase-like"/>
</dbReference>
<keyword evidence="4" id="KW-1185">Reference proteome</keyword>
<dbReference type="NCBIfam" id="NF041026">
    <property type="entry name" value="antiphage_dGTPase"/>
    <property type="match status" value="1"/>
</dbReference>
<gene>
    <name evidence="3" type="ORF">QWZ14_02705</name>
</gene>
<protein>
    <submittedName>
        <fullName evidence="3">Anti-phage deoxyguanosine triphosphatase</fullName>
    </submittedName>
</protein>
<dbReference type="PANTHER" id="PTHR11373">
    <property type="entry name" value="DEOXYNUCLEOSIDE TRIPHOSPHATE TRIPHOSPHOHYDROLASE"/>
    <property type="match status" value="1"/>
</dbReference>
<dbReference type="Proteomes" id="UP001529369">
    <property type="component" value="Unassembled WGS sequence"/>
</dbReference>
<reference evidence="4" key="1">
    <citation type="journal article" date="2019" name="Int. J. Syst. Evol. Microbiol.">
        <title>The Global Catalogue of Microorganisms (GCM) 10K type strain sequencing project: providing services to taxonomists for standard genome sequencing and annotation.</title>
        <authorList>
            <consortium name="The Broad Institute Genomics Platform"/>
            <consortium name="The Broad Institute Genome Sequencing Center for Infectious Disease"/>
            <person name="Wu L."/>
            <person name="Ma J."/>
        </authorList>
    </citation>
    <scope>NUCLEOTIDE SEQUENCE [LARGE SCALE GENOMIC DNA]</scope>
    <source>
        <strain evidence="4">CECT 7131</strain>
    </source>
</reference>
<dbReference type="InterPro" id="IPR026875">
    <property type="entry name" value="PHydrolase_assoc_dom"/>
</dbReference>
<accession>A0ABT8A0N5</accession>
<dbReference type="Gene3D" id="1.10.3210.10">
    <property type="entry name" value="Hypothetical protein af1432"/>
    <property type="match status" value="1"/>
</dbReference>
<dbReference type="EMBL" id="JAUFPN010000020">
    <property type="protein sequence ID" value="MDN3563287.1"/>
    <property type="molecule type" value="Genomic_DNA"/>
</dbReference>
<dbReference type="RefSeq" id="WP_290315026.1">
    <property type="nucleotide sequence ID" value="NZ_JAUFPN010000020.1"/>
</dbReference>
<keyword evidence="1" id="KW-0378">Hydrolase</keyword>
<evidence type="ECO:0000313" key="4">
    <source>
        <dbReference type="Proteomes" id="UP001529369"/>
    </source>
</evidence>
<dbReference type="Pfam" id="PF13286">
    <property type="entry name" value="HD_assoc"/>
    <property type="match status" value="1"/>
</dbReference>
<dbReference type="Pfam" id="PF01966">
    <property type="entry name" value="HD"/>
    <property type="match status" value="1"/>
</dbReference>
<dbReference type="SUPFAM" id="SSF109604">
    <property type="entry name" value="HD-domain/PDEase-like"/>
    <property type="match status" value="1"/>
</dbReference>
<dbReference type="NCBIfam" id="TIGR01353">
    <property type="entry name" value="dGTP_triPase"/>
    <property type="match status" value="1"/>
</dbReference>
<evidence type="ECO:0000259" key="2">
    <source>
        <dbReference type="PROSITE" id="PS51831"/>
    </source>
</evidence>
<sequence length="427" mass="48322">MIRPADTVFQQRMHPDVNRPGDIREAYDRDKSRIIHSSAFRRLQGKTQVMGVGENDFHRTRLTHSIEVGQIGEGLLKVLQRQHEVEPDIVNWLPSPALMIAACYAHDLGHPPFGHGGERALHRKMVGSGGFEGNAQTLRILTKLEKYQAGHGINPTRRTVLAVLKYPVRYDAFPETDHQNKPPKCYYTEEANIVEWALEPFSKNDTELFRKIGTDGKPEHRGLDASIMECADDIAYAVHDLEDIIARKLVTKREVENGLSDLFKSGQPIGPPGNKVCRNEFANYLFECGSEGRKQFIGKLVNIFISAAKIDEDPKFEHPLLKFSIQLPAEISEFLQSLKDITYKLVVKKAAIQQLERRGQRIVEALFNELLCAPSELIPADALRSLDQRDITLRQVCDYVAGMTDNYAEKIYNRLFTPGFGSSRDEL</sequence>
<dbReference type="CDD" id="cd00077">
    <property type="entry name" value="HDc"/>
    <property type="match status" value="1"/>
</dbReference>
<name>A0ABT8A0N5_9PROT</name>
<evidence type="ECO:0000313" key="3">
    <source>
        <dbReference type="EMBL" id="MDN3563287.1"/>
    </source>
</evidence>
<dbReference type="NCBIfam" id="NF003701">
    <property type="entry name" value="PRK05318.1"/>
    <property type="match status" value="1"/>
</dbReference>
<dbReference type="InterPro" id="IPR006261">
    <property type="entry name" value="dGTPase"/>
</dbReference>
<dbReference type="InterPro" id="IPR006674">
    <property type="entry name" value="HD_domain"/>
</dbReference>
<feature type="domain" description="HD" evidence="2">
    <location>
        <begin position="61"/>
        <end position="237"/>
    </location>
</feature>
<dbReference type="InterPro" id="IPR003607">
    <property type="entry name" value="HD/PDEase_dom"/>
</dbReference>
<comment type="caution">
    <text evidence="3">The sequence shown here is derived from an EMBL/GenBank/DDBJ whole genome shotgun (WGS) entry which is preliminary data.</text>
</comment>
<dbReference type="PROSITE" id="PS51831">
    <property type="entry name" value="HD"/>
    <property type="match status" value="1"/>
</dbReference>
<dbReference type="SMART" id="SM00471">
    <property type="entry name" value="HDc"/>
    <property type="match status" value="1"/>
</dbReference>
<evidence type="ECO:0000256" key="1">
    <source>
        <dbReference type="ARBA" id="ARBA00022801"/>
    </source>
</evidence>
<proteinExistence type="predicted"/>
<dbReference type="PANTHER" id="PTHR11373:SF32">
    <property type="entry name" value="DEOXYGUANOSINETRIPHOSPHATE TRIPHOSPHOHYDROLASE"/>
    <property type="match status" value="1"/>
</dbReference>
<organism evidence="3 4">
    <name type="scientific">Paeniroseomonas aquatica</name>
    <dbReference type="NCBI Taxonomy" id="373043"/>
    <lineage>
        <taxon>Bacteria</taxon>
        <taxon>Pseudomonadati</taxon>
        <taxon>Pseudomonadota</taxon>
        <taxon>Alphaproteobacteria</taxon>
        <taxon>Acetobacterales</taxon>
        <taxon>Acetobacteraceae</taxon>
        <taxon>Paeniroseomonas</taxon>
    </lineage>
</organism>